<comment type="caution">
    <text evidence="1">The sequence shown here is derived from an EMBL/GenBank/DDBJ whole genome shotgun (WGS) entry which is preliminary data.</text>
</comment>
<gene>
    <name evidence="1" type="ORF">SDC9_100432</name>
</gene>
<dbReference type="AlphaFoldDB" id="A0A645AS21"/>
<evidence type="ECO:0000313" key="1">
    <source>
        <dbReference type="EMBL" id="MPM53663.1"/>
    </source>
</evidence>
<accession>A0A645AS21</accession>
<dbReference type="EMBL" id="VSSQ01014440">
    <property type="protein sequence ID" value="MPM53663.1"/>
    <property type="molecule type" value="Genomic_DNA"/>
</dbReference>
<protein>
    <submittedName>
        <fullName evidence="1">Uncharacterized protein</fullName>
    </submittedName>
</protein>
<proteinExistence type="predicted"/>
<organism evidence="1">
    <name type="scientific">bioreactor metagenome</name>
    <dbReference type="NCBI Taxonomy" id="1076179"/>
    <lineage>
        <taxon>unclassified sequences</taxon>
        <taxon>metagenomes</taxon>
        <taxon>ecological metagenomes</taxon>
    </lineage>
</organism>
<reference evidence="1" key="1">
    <citation type="submission" date="2019-08" db="EMBL/GenBank/DDBJ databases">
        <authorList>
            <person name="Kucharzyk K."/>
            <person name="Murdoch R.W."/>
            <person name="Higgins S."/>
            <person name="Loffler F."/>
        </authorList>
    </citation>
    <scope>NUCLEOTIDE SEQUENCE</scope>
</reference>
<name>A0A645AS21_9ZZZZ</name>
<sequence length="109" mass="13003">MLTAPYRYTYYIQGDSFICMEYYFSVKHHKLNKSRYTLCVSTSEETPVTFALDRYIGDSFETVRPSGTKQSRNRFNIGERTTDRYRLRLEISETSEYVYNPDMIKITVF</sequence>